<organism evidence="9 10">
    <name type="scientific">Lophiostoma macrostomum CBS 122681</name>
    <dbReference type="NCBI Taxonomy" id="1314788"/>
    <lineage>
        <taxon>Eukaryota</taxon>
        <taxon>Fungi</taxon>
        <taxon>Dikarya</taxon>
        <taxon>Ascomycota</taxon>
        <taxon>Pezizomycotina</taxon>
        <taxon>Dothideomycetes</taxon>
        <taxon>Pleosporomycetidae</taxon>
        <taxon>Pleosporales</taxon>
        <taxon>Lophiostomataceae</taxon>
        <taxon>Lophiostoma</taxon>
    </lineage>
</organism>
<feature type="transmembrane region" description="Helical" evidence="7">
    <location>
        <begin position="375"/>
        <end position="398"/>
    </location>
</feature>
<dbReference type="Proteomes" id="UP000799324">
    <property type="component" value="Unassembled WGS sequence"/>
</dbReference>
<dbReference type="Gene3D" id="1.20.1250.20">
    <property type="entry name" value="MFS general substrate transporter like domains"/>
    <property type="match status" value="1"/>
</dbReference>
<evidence type="ECO:0000256" key="3">
    <source>
        <dbReference type="ARBA" id="ARBA00022448"/>
    </source>
</evidence>
<dbReference type="InterPro" id="IPR036259">
    <property type="entry name" value="MFS_trans_sf"/>
</dbReference>
<evidence type="ECO:0000256" key="4">
    <source>
        <dbReference type="ARBA" id="ARBA00022692"/>
    </source>
</evidence>
<dbReference type="InterPro" id="IPR050814">
    <property type="entry name" value="Myo-inositol_Transporter"/>
</dbReference>
<dbReference type="PROSITE" id="PS50850">
    <property type="entry name" value="MFS"/>
    <property type="match status" value="1"/>
</dbReference>
<reference evidence="9" key="1">
    <citation type="journal article" date="2020" name="Stud. Mycol.">
        <title>101 Dothideomycetes genomes: a test case for predicting lifestyles and emergence of pathogens.</title>
        <authorList>
            <person name="Haridas S."/>
            <person name="Albert R."/>
            <person name="Binder M."/>
            <person name="Bloem J."/>
            <person name="Labutti K."/>
            <person name="Salamov A."/>
            <person name="Andreopoulos B."/>
            <person name="Baker S."/>
            <person name="Barry K."/>
            <person name="Bills G."/>
            <person name="Bluhm B."/>
            <person name="Cannon C."/>
            <person name="Castanera R."/>
            <person name="Culley D."/>
            <person name="Daum C."/>
            <person name="Ezra D."/>
            <person name="Gonzalez J."/>
            <person name="Henrissat B."/>
            <person name="Kuo A."/>
            <person name="Liang C."/>
            <person name="Lipzen A."/>
            <person name="Lutzoni F."/>
            <person name="Magnuson J."/>
            <person name="Mondo S."/>
            <person name="Nolan M."/>
            <person name="Ohm R."/>
            <person name="Pangilinan J."/>
            <person name="Park H.-J."/>
            <person name="Ramirez L."/>
            <person name="Alfaro M."/>
            <person name="Sun H."/>
            <person name="Tritt A."/>
            <person name="Yoshinaga Y."/>
            <person name="Zwiers L.-H."/>
            <person name="Turgeon B."/>
            <person name="Goodwin S."/>
            <person name="Spatafora J."/>
            <person name="Crous P."/>
            <person name="Grigoriev I."/>
        </authorList>
    </citation>
    <scope>NUCLEOTIDE SEQUENCE</scope>
    <source>
        <strain evidence="9">CBS 122681</strain>
    </source>
</reference>
<keyword evidence="3" id="KW-0813">Transport</keyword>
<dbReference type="SUPFAM" id="SSF103473">
    <property type="entry name" value="MFS general substrate transporter"/>
    <property type="match status" value="1"/>
</dbReference>
<dbReference type="OrthoDB" id="5290825at2759"/>
<evidence type="ECO:0000256" key="2">
    <source>
        <dbReference type="ARBA" id="ARBA00010992"/>
    </source>
</evidence>
<gene>
    <name evidence="9" type="ORF">K491DRAFT_588237</name>
</gene>
<comment type="subcellular location">
    <subcellularLocation>
        <location evidence="1">Membrane</location>
        <topology evidence="1">Multi-pass membrane protein</topology>
    </subcellularLocation>
</comment>
<keyword evidence="10" id="KW-1185">Reference proteome</keyword>
<feature type="transmembrane region" description="Helical" evidence="7">
    <location>
        <begin position="110"/>
        <end position="128"/>
    </location>
</feature>
<evidence type="ECO:0000259" key="8">
    <source>
        <dbReference type="PROSITE" id="PS50850"/>
    </source>
</evidence>
<dbReference type="EMBL" id="MU004297">
    <property type="protein sequence ID" value="KAF2660823.1"/>
    <property type="molecule type" value="Genomic_DNA"/>
</dbReference>
<feature type="transmembrane region" description="Helical" evidence="7">
    <location>
        <begin position="254"/>
        <end position="275"/>
    </location>
</feature>
<sequence length="652" mass="72825">MADAKEEPKEICSSYDDVDGGRRGILASINLNKNLDAKVSNPLADIPFESLMKDVEDFANEKGLTDIIPMLKKGALIAQNPTKFEQIETLDDEERDALRTEKARKWHHPLKLYFTIIVCSIGAAVQGWDQTGSNGANLSFPREFGIGEGENAGHPNRWRDNLIVGVVNAGPYIGSAFLGCWLSDPCNFYFGRRGTIFISAVFCLLTPIGGAVCQTWEQLFITRLLMGVGMGLKGSTVPIFAAENSPAQIRGALVMSWQMWTAFGIFLGFCANLAVYQVGDIAWRLQIGSAFIPAVPLTLGIFFCPESPRWYIKKNRYREAYNSLLRLRWTPLQAARDLYYIHAQLQVESDIIGKSNYVTRFMELFTIPRVRRATLASFVVMIAQQMCGINIIAFYSSTIFREAGASERNALIASFGFGLVNFVFAWPAIYTIDTFGRRSLLLFTFPQMAWTLLAAGFCFYIPEDSTAHLAMIALFIYIFAAFYSPGEGPVPFTYSAEVFPLSHREVGMGWAVATCLFWAAVLGITFPLILNAFTPTGAFGFYAGLNVVAFVLIFFFVPETKQRTLEELDYIFGVPGKRFIDYQMRQALPWWFQRWVLFNKDAKLKPLYQFADGVEGAKEKVDVGNGSSYKMADGNGKNTVVMRNDTDGLGKP</sequence>
<evidence type="ECO:0000256" key="7">
    <source>
        <dbReference type="SAM" id="Phobius"/>
    </source>
</evidence>
<feature type="transmembrane region" description="Helical" evidence="7">
    <location>
        <begin position="441"/>
        <end position="462"/>
    </location>
</feature>
<feature type="transmembrane region" description="Helical" evidence="7">
    <location>
        <begin position="224"/>
        <end position="242"/>
    </location>
</feature>
<feature type="transmembrane region" description="Helical" evidence="7">
    <location>
        <begin position="539"/>
        <end position="557"/>
    </location>
</feature>
<feature type="transmembrane region" description="Helical" evidence="7">
    <location>
        <begin position="507"/>
        <end position="533"/>
    </location>
</feature>
<dbReference type="PROSITE" id="PS00217">
    <property type="entry name" value="SUGAR_TRANSPORT_2"/>
    <property type="match status" value="1"/>
</dbReference>
<dbReference type="GO" id="GO:0015791">
    <property type="term" value="P:polyol transmembrane transport"/>
    <property type="evidence" value="ECO:0007669"/>
    <property type="project" value="UniProtKB-ARBA"/>
</dbReference>
<keyword evidence="4 7" id="KW-0812">Transmembrane</keyword>
<dbReference type="InterPro" id="IPR020846">
    <property type="entry name" value="MFS_dom"/>
</dbReference>
<feature type="transmembrane region" description="Helical" evidence="7">
    <location>
        <begin position="281"/>
        <end position="304"/>
    </location>
</feature>
<feature type="transmembrane region" description="Helical" evidence="7">
    <location>
        <begin position="194"/>
        <end position="212"/>
    </location>
</feature>
<name>A0A6A6TPF4_9PLEO</name>
<dbReference type="AlphaFoldDB" id="A0A6A6TPF4"/>
<feature type="transmembrane region" description="Helical" evidence="7">
    <location>
        <begin position="468"/>
        <end position="486"/>
    </location>
</feature>
<dbReference type="GO" id="GO:0016020">
    <property type="term" value="C:membrane"/>
    <property type="evidence" value="ECO:0007669"/>
    <property type="project" value="UniProtKB-SubCell"/>
</dbReference>
<dbReference type="PANTHER" id="PTHR48020:SF4">
    <property type="entry name" value="SYMPORT, PUTATIVE (AFU_ORTHOLOGUE AFUA_3G11790)-RELATED"/>
    <property type="match status" value="1"/>
</dbReference>
<proteinExistence type="inferred from homology"/>
<evidence type="ECO:0000256" key="1">
    <source>
        <dbReference type="ARBA" id="ARBA00004141"/>
    </source>
</evidence>
<dbReference type="PRINTS" id="PR00171">
    <property type="entry name" value="SUGRTRNSPORT"/>
</dbReference>
<protein>
    <recommendedName>
        <fullName evidence="8">Major facilitator superfamily (MFS) profile domain-containing protein</fullName>
    </recommendedName>
</protein>
<evidence type="ECO:0000256" key="5">
    <source>
        <dbReference type="ARBA" id="ARBA00022989"/>
    </source>
</evidence>
<dbReference type="InterPro" id="IPR005829">
    <property type="entry name" value="Sugar_transporter_CS"/>
</dbReference>
<keyword evidence="5 7" id="KW-1133">Transmembrane helix</keyword>
<feature type="domain" description="Major facilitator superfamily (MFS) profile" evidence="8">
    <location>
        <begin position="115"/>
        <end position="561"/>
    </location>
</feature>
<dbReference type="InterPro" id="IPR003663">
    <property type="entry name" value="Sugar/inositol_transpt"/>
</dbReference>
<evidence type="ECO:0000313" key="10">
    <source>
        <dbReference type="Proteomes" id="UP000799324"/>
    </source>
</evidence>
<feature type="transmembrane region" description="Helical" evidence="7">
    <location>
        <begin position="410"/>
        <end position="429"/>
    </location>
</feature>
<dbReference type="NCBIfam" id="TIGR00879">
    <property type="entry name" value="SP"/>
    <property type="match status" value="1"/>
</dbReference>
<comment type="similarity">
    <text evidence="2">Belongs to the major facilitator superfamily. Sugar transporter (TC 2.A.1.1) family.</text>
</comment>
<evidence type="ECO:0000256" key="6">
    <source>
        <dbReference type="ARBA" id="ARBA00023136"/>
    </source>
</evidence>
<dbReference type="FunFam" id="1.20.1250.20:FF:000100">
    <property type="entry name" value="MFS sugar transporter, putative"/>
    <property type="match status" value="1"/>
</dbReference>
<dbReference type="GO" id="GO:0022857">
    <property type="term" value="F:transmembrane transporter activity"/>
    <property type="evidence" value="ECO:0007669"/>
    <property type="project" value="InterPro"/>
</dbReference>
<dbReference type="GO" id="GO:0015798">
    <property type="term" value="P:myo-inositol transport"/>
    <property type="evidence" value="ECO:0007669"/>
    <property type="project" value="UniProtKB-ARBA"/>
</dbReference>
<feature type="transmembrane region" description="Helical" evidence="7">
    <location>
        <begin position="162"/>
        <end position="182"/>
    </location>
</feature>
<accession>A0A6A6TPF4</accession>
<keyword evidence="6 7" id="KW-0472">Membrane</keyword>
<dbReference type="InterPro" id="IPR005828">
    <property type="entry name" value="MFS_sugar_transport-like"/>
</dbReference>
<dbReference type="PANTHER" id="PTHR48020">
    <property type="entry name" value="PROTON MYO-INOSITOL COTRANSPORTER"/>
    <property type="match status" value="1"/>
</dbReference>
<evidence type="ECO:0000313" key="9">
    <source>
        <dbReference type="EMBL" id="KAF2660823.1"/>
    </source>
</evidence>
<dbReference type="Pfam" id="PF00083">
    <property type="entry name" value="Sugar_tr"/>
    <property type="match status" value="1"/>
</dbReference>